<gene>
    <name evidence="1" type="ORF">C8R41DRAFT_729585</name>
</gene>
<evidence type="ECO:0000313" key="1">
    <source>
        <dbReference type="EMBL" id="KAJ4499753.1"/>
    </source>
</evidence>
<feature type="non-terminal residue" evidence="1">
    <location>
        <position position="710"/>
    </location>
</feature>
<accession>A0ABQ8VTP5</accession>
<sequence length="710" mass="80138">MTWLNSRLIPYISEKKVLPDTQVATQKDVQTRDLMSYLSSIKCWSNRNKTQIYAIKRDQMKGFDYLAPEGFYDIIEAIGLPDSIAKLDQAAQKDNNCIIRTAHGLTKPIIINGVTKQGGPLSPLKSTLTTSMGHHYLNDLLLQDPDALIISSTNQRKDDPHLSDDNLVARIGMTEATDDSYIFSRTLQSLQKNTLHMERFQYAYVDDAEARFEQLKNIIEEYHFPRLGNRPPITLLNKIISQNIISRCRALLSLQPIKQTDADILDKKINRLVHDQLGFPFMPSPTILTLPIRNNGLGFPSIARINAGLATDGIRRDLNHHIKSYRDMARITMADWTCSLNHCVYPISGTGLLTQTHSSRFKKTSGKRSSVNIPVMSEHREKLSLPRTDRTEVLTGDVSLSHYISIFNHHNQIIQEKIDGNVMKSLRVRGITLLRHPSPHIQTEQQIWASDGSMIPASAGLLDKRSVTTSLTGPTTLVAQVSGISAFITHGELAGITAALILAKDSNNSIAVLHTDSLYCVRTIREGLAQSDPGAMANIRRYNAHTEDTSLPSLLNSEADHYATSAQKLVHRIPSFPIPTFHMDEFTPYSSSHGWTESNLRVYTETVMLEKSLHELRNNVRMAKWLYEPRPPSEFPYTRAYSAYSAAIQLYARSGQLAVADTLFSRGKIDEPYCRFGCRALEDPHHLFVECKRYTEWRVETSKEIENRTQ</sequence>
<dbReference type="InterPro" id="IPR012337">
    <property type="entry name" value="RNaseH-like_sf"/>
</dbReference>
<evidence type="ECO:0000313" key="2">
    <source>
        <dbReference type="Proteomes" id="UP001150217"/>
    </source>
</evidence>
<dbReference type="SUPFAM" id="SSF53098">
    <property type="entry name" value="Ribonuclease H-like"/>
    <property type="match status" value="1"/>
</dbReference>
<protein>
    <recommendedName>
        <fullName evidence="3">Reverse transcriptase domain-containing protein</fullName>
    </recommendedName>
</protein>
<evidence type="ECO:0008006" key="3">
    <source>
        <dbReference type="Google" id="ProtNLM"/>
    </source>
</evidence>
<keyword evidence="2" id="KW-1185">Reference proteome</keyword>
<name>A0ABQ8VTP5_9AGAR</name>
<proteinExistence type="predicted"/>
<reference evidence="1" key="1">
    <citation type="submission" date="2022-08" db="EMBL/GenBank/DDBJ databases">
        <title>A Global Phylogenomic Analysis of the Shiitake Genus Lentinula.</title>
        <authorList>
            <consortium name="DOE Joint Genome Institute"/>
            <person name="Sierra-Patev S."/>
            <person name="Min B."/>
            <person name="Naranjo-Ortiz M."/>
            <person name="Looney B."/>
            <person name="Konkel Z."/>
            <person name="Slot J.C."/>
            <person name="Sakamoto Y."/>
            <person name="Steenwyk J.L."/>
            <person name="Rokas A."/>
            <person name="Carro J."/>
            <person name="Camarero S."/>
            <person name="Ferreira P."/>
            <person name="Molpeceres G."/>
            <person name="Ruiz-Duenas F.J."/>
            <person name="Serrano A."/>
            <person name="Henrissat B."/>
            <person name="Drula E."/>
            <person name="Hughes K.W."/>
            <person name="Mata J.L."/>
            <person name="Ishikawa N.K."/>
            <person name="Vargas-Isla R."/>
            <person name="Ushijima S."/>
            <person name="Smith C.A."/>
            <person name="Ahrendt S."/>
            <person name="Andreopoulos W."/>
            <person name="He G."/>
            <person name="Labutti K."/>
            <person name="Lipzen A."/>
            <person name="Ng V."/>
            <person name="Riley R."/>
            <person name="Sandor L."/>
            <person name="Barry K."/>
            <person name="Martinez A.T."/>
            <person name="Xiao Y."/>
            <person name="Gibbons J.G."/>
            <person name="Terashima K."/>
            <person name="Grigoriev I.V."/>
            <person name="Hibbett D.S."/>
        </authorList>
    </citation>
    <scope>NUCLEOTIDE SEQUENCE</scope>
    <source>
        <strain evidence="1">RHP3577 ss4</strain>
    </source>
</reference>
<comment type="caution">
    <text evidence="1">The sequence shown here is derived from an EMBL/GenBank/DDBJ whole genome shotgun (WGS) entry which is preliminary data.</text>
</comment>
<dbReference type="Proteomes" id="UP001150217">
    <property type="component" value="Unassembled WGS sequence"/>
</dbReference>
<organism evidence="1 2">
    <name type="scientific">Lentinula lateritia</name>
    <dbReference type="NCBI Taxonomy" id="40482"/>
    <lineage>
        <taxon>Eukaryota</taxon>
        <taxon>Fungi</taxon>
        <taxon>Dikarya</taxon>
        <taxon>Basidiomycota</taxon>
        <taxon>Agaricomycotina</taxon>
        <taxon>Agaricomycetes</taxon>
        <taxon>Agaricomycetidae</taxon>
        <taxon>Agaricales</taxon>
        <taxon>Marasmiineae</taxon>
        <taxon>Omphalotaceae</taxon>
        <taxon>Lentinula</taxon>
    </lineage>
</organism>
<dbReference type="EMBL" id="JANVFT010000009">
    <property type="protein sequence ID" value="KAJ4499753.1"/>
    <property type="molecule type" value="Genomic_DNA"/>
</dbReference>